<dbReference type="Proteomes" id="UP000663848">
    <property type="component" value="Unassembled WGS sequence"/>
</dbReference>
<dbReference type="InterPro" id="IPR000542">
    <property type="entry name" value="Carn_acyl_trans"/>
</dbReference>
<organism evidence="3 5">
    <name type="scientific">Rotaria socialis</name>
    <dbReference type="NCBI Taxonomy" id="392032"/>
    <lineage>
        <taxon>Eukaryota</taxon>
        <taxon>Metazoa</taxon>
        <taxon>Spiralia</taxon>
        <taxon>Gnathifera</taxon>
        <taxon>Rotifera</taxon>
        <taxon>Eurotatoria</taxon>
        <taxon>Bdelloidea</taxon>
        <taxon>Philodinida</taxon>
        <taxon>Philodinidae</taxon>
        <taxon>Rotaria</taxon>
    </lineage>
</organism>
<gene>
    <name evidence="4" type="ORF">QYT958_LOCUS43643</name>
    <name evidence="3" type="ORF">UJA718_LOCUS45061</name>
</gene>
<dbReference type="EMBL" id="CAJOBR010063023">
    <property type="protein sequence ID" value="CAF5076645.1"/>
    <property type="molecule type" value="Genomic_DNA"/>
</dbReference>
<dbReference type="Pfam" id="PF00755">
    <property type="entry name" value="Carn_acyltransf"/>
    <property type="match status" value="1"/>
</dbReference>
<dbReference type="InterPro" id="IPR023213">
    <property type="entry name" value="CAT-like_dom_sf"/>
</dbReference>
<dbReference type="Proteomes" id="UP000663873">
    <property type="component" value="Unassembled WGS sequence"/>
</dbReference>
<evidence type="ECO:0000313" key="5">
    <source>
        <dbReference type="Proteomes" id="UP000663873"/>
    </source>
</evidence>
<evidence type="ECO:0000259" key="2">
    <source>
        <dbReference type="Pfam" id="PF00755"/>
    </source>
</evidence>
<keyword evidence="5" id="KW-1185">Reference proteome</keyword>
<dbReference type="GO" id="GO:0009437">
    <property type="term" value="P:carnitine metabolic process"/>
    <property type="evidence" value="ECO:0007669"/>
    <property type="project" value="TreeGrafter"/>
</dbReference>
<dbReference type="GO" id="GO:0006631">
    <property type="term" value="P:fatty acid metabolic process"/>
    <property type="evidence" value="ECO:0007669"/>
    <property type="project" value="TreeGrafter"/>
</dbReference>
<accession>A0A821UI24</accession>
<dbReference type="InterPro" id="IPR039551">
    <property type="entry name" value="Cho/carn_acyl_trans"/>
</dbReference>
<feature type="domain" description="Choline/carnitine acyltransferase" evidence="2">
    <location>
        <begin position="1"/>
        <end position="38"/>
    </location>
</feature>
<evidence type="ECO:0000313" key="4">
    <source>
        <dbReference type="EMBL" id="CAF5076645.1"/>
    </source>
</evidence>
<dbReference type="PANTHER" id="PTHR22589:SF31">
    <property type="entry name" value="CARNITINE O-PALMITOYLTRANSFERASE"/>
    <property type="match status" value="1"/>
</dbReference>
<dbReference type="PANTHER" id="PTHR22589">
    <property type="entry name" value="CARNITINE O-ACYLTRANSFERASE"/>
    <property type="match status" value="1"/>
</dbReference>
<protein>
    <recommendedName>
        <fullName evidence="2">Choline/carnitine acyltransferase domain-containing protein</fullName>
    </recommendedName>
</protein>
<comment type="similarity">
    <text evidence="1">Belongs to the carnitine/choline acetyltransferase family.</text>
</comment>
<evidence type="ECO:0000256" key="1">
    <source>
        <dbReference type="ARBA" id="ARBA00005232"/>
    </source>
</evidence>
<dbReference type="EMBL" id="CAJOBP010073203">
    <property type="protein sequence ID" value="CAF4890268.1"/>
    <property type="molecule type" value="Genomic_DNA"/>
</dbReference>
<dbReference type="GO" id="GO:0005739">
    <property type="term" value="C:mitochondrion"/>
    <property type="evidence" value="ECO:0007669"/>
    <property type="project" value="TreeGrafter"/>
</dbReference>
<comment type="caution">
    <text evidence="3">The sequence shown here is derived from an EMBL/GenBank/DDBJ whole genome shotgun (WGS) entry which is preliminary data.</text>
</comment>
<feature type="non-terminal residue" evidence="3">
    <location>
        <position position="1"/>
    </location>
</feature>
<dbReference type="Gene3D" id="3.30.559.10">
    <property type="entry name" value="Chloramphenicol acetyltransferase-like domain"/>
    <property type="match status" value="1"/>
</dbReference>
<dbReference type="SUPFAM" id="SSF52777">
    <property type="entry name" value="CoA-dependent acyltransferases"/>
    <property type="match status" value="1"/>
</dbReference>
<dbReference type="GO" id="GO:0004095">
    <property type="term" value="F:carnitine O-palmitoyltransferase activity"/>
    <property type="evidence" value="ECO:0007669"/>
    <property type="project" value="TreeGrafter"/>
</dbReference>
<dbReference type="AlphaFoldDB" id="A0A821UI24"/>
<sequence length="55" mass="6454">QNGYGVSYIISEDIIFFHISSRRSSRETDSQRFGREIRKALDDIRTLFEETTKIA</sequence>
<evidence type="ECO:0000313" key="3">
    <source>
        <dbReference type="EMBL" id="CAF4890268.1"/>
    </source>
</evidence>
<proteinExistence type="inferred from homology"/>
<reference evidence="3" key="1">
    <citation type="submission" date="2021-02" db="EMBL/GenBank/DDBJ databases">
        <authorList>
            <person name="Nowell W R."/>
        </authorList>
    </citation>
    <scope>NUCLEOTIDE SEQUENCE</scope>
</reference>
<name>A0A821UI24_9BILA</name>